<evidence type="ECO:0000313" key="1">
    <source>
        <dbReference type="EMBL" id="JAD48973.1"/>
    </source>
</evidence>
<accession>A0A0A9AGH6</accession>
<dbReference type="AlphaFoldDB" id="A0A0A9AGH6"/>
<reference evidence="1" key="1">
    <citation type="submission" date="2014-09" db="EMBL/GenBank/DDBJ databases">
        <authorList>
            <person name="Magalhaes I.L.F."/>
            <person name="Oliveira U."/>
            <person name="Santos F.R."/>
            <person name="Vidigal T.H.D.A."/>
            <person name="Brescovit A.D."/>
            <person name="Santos A.J."/>
        </authorList>
    </citation>
    <scope>NUCLEOTIDE SEQUENCE</scope>
    <source>
        <tissue evidence="1">Shoot tissue taken approximately 20 cm above the soil surface</tissue>
    </source>
</reference>
<proteinExistence type="predicted"/>
<organism evidence="1">
    <name type="scientific">Arundo donax</name>
    <name type="common">Giant reed</name>
    <name type="synonym">Donax arundinaceus</name>
    <dbReference type="NCBI Taxonomy" id="35708"/>
    <lineage>
        <taxon>Eukaryota</taxon>
        <taxon>Viridiplantae</taxon>
        <taxon>Streptophyta</taxon>
        <taxon>Embryophyta</taxon>
        <taxon>Tracheophyta</taxon>
        <taxon>Spermatophyta</taxon>
        <taxon>Magnoliopsida</taxon>
        <taxon>Liliopsida</taxon>
        <taxon>Poales</taxon>
        <taxon>Poaceae</taxon>
        <taxon>PACMAD clade</taxon>
        <taxon>Arundinoideae</taxon>
        <taxon>Arundineae</taxon>
        <taxon>Arundo</taxon>
    </lineage>
</organism>
<name>A0A0A9AGH6_ARUDO</name>
<reference evidence="1" key="2">
    <citation type="journal article" date="2015" name="Data Brief">
        <title>Shoot transcriptome of the giant reed, Arundo donax.</title>
        <authorList>
            <person name="Barrero R.A."/>
            <person name="Guerrero F.D."/>
            <person name="Moolhuijzen P."/>
            <person name="Goolsby J.A."/>
            <person name="Tidwell J."/>
            <person name="Bellgard S.E."/>
            <person name="Bellgard M.I."/>
        </authorList>
    </citation>
    <scope>NUCLEOTIDE SEQUENCE</scope>
    <source>
        <tissue evidence="1">Shoot tissue taken approximately 20 cm above the soil surface</tissue>
    </source>
</reference>
<sequence>MCVMANQTYLMPHDESHGFIS</sequence>
<protein>
    <submittedName>
        <fullName evidence="1">Uncharacterized protein</fullName>
    </submittedName>
</protein>
<dbReference type="EMBL" id="GBRH01248922">
    <property type="protein sequence ID" value="JAD48973.1"/>
    <property type="molecule type" value="Transcribed_RNA"/>
</dbReference>